<evidence type="ECO:0000313" key="7">
    <source>
        <dbReference type="EMBL" id="ANH38564.1"/>
    </source>
</evidence>
<comment type="similarity">
    <text evidence="1">Belongs to the sulfatase family.</text>
</comment>
<accession>A0A1A9GJX8</accession>
<sequence>MTRGNRIRIRCVYQDMGFSDMPRRLRVLTGVLLLVGALVLALLVSTWPAQTDDGRRPQRPGRAERTEAPGRPQRTEAPPAPARPQARPNIVLITTDDQTDTEMRFMPRTRRLLGRAGIEFTDAINPHPLCCPARAEILTGEYAHNNGVRHNDGPYGGWPAFVAGNEKENLGPWLRRAGYRTAFVGKNLNEYTFEEPRPRGWDFYSPTGARTYSYYGTTFYNDGEPRGFGEKYVADIVRDESVRLIKEYAPRRAPFFLWASHVGPHAAYVDGWGPPVPARRHAEMFSDLRLSTRDKASFNEDDMSDKPAAISGRDRLSLPALTRQVRDRARSLQAIDQANARTVRALRRSGELDNTLIVFVSDNGFLLGEHRLFGKNYPYEEALQVPLLLRGPGIEPGSTSTATASMVDLAPTFLDLAGVLGKVRRAGHTDGITLQPGWAEGAPVNDTSLIQAGTSDPEALAAFGWEWRGVRTGRWTYARWWDGSEELYDRREDRFQIDNVADRAAYAPVLGELRRRYRSLEDCSGVSQCEQQDFGTVPQPR</sequence>
<dbReference type="PANTHER" id="PTHR43108">
    <property type="entry name" value="N-ACETYLGLUCOSAMINE-6-SULFATASE FAMILY MEMBER"/>
    <property type="match status" value="1"/>
</dbReference>
<dbReference type="PATRIC" id="fig|1300347.3.peg.2134"/>
<dbReference type="EMBL" id="CP015079">
    <property type="protein sequence ID" value="ANH38564.1"/>
    <property type="molecule type" value="Genomic_DNA"/>
</dbReference>
<proteinExistence type="inferred from homology"/>
<dbReference type="Proteomes" id="UP000077868">
    <property type="component" value="Chromosome"/>
</dbReference>
<dbReference type="Gene3D" id="3.40.720.10">
    <property type="entry name" value="Alkaline Phosphatase, subunit A"/>
    <property type="match status" value="1"/>
</dbReference>
<gene>
    <name evidence="7" type="primary">betC_4</name>
    <name evidence="7" type="ORF">I601_2139</name>
</gene>
<reference evidence="7 8" key="1">
    <citation type="submission" date="2016-03" db="EMBL/GenBank/DDBJ databases">
        <title>Complete genome sequence of a soil Actinobacterium, Nocardioides dokdonensis FR1436.</title>
        <authorList>
            <person name="Kwon S.-K."/>
            <person name="Kim K."/>
            <person name="Kim J.F."/>
        </authorList>
    </citation>
    <scope>NUCLEOTIDE SEQUENCE [LARGE SCALE GENOMIC DNA]</scope>
    <source>
        <strain evidence="7 8">FR1436</strain>
    </source>
</reference>
<dbReference type="InterPro" id="IPR024607">
    <property type="entry name" value="Sulfatase_CS"/>
</dbReference>
<dbReference type="KEGG" id="ndk:I601_2139"/>
<protein>
    <submittedName>
        <fullName evidence="7">Choline-sulfatase</fullName>
        <ecNumber evidence="7">3.1.6.6</ecNumber>
    </submittedName>
</protein>
<evidence type="ECO:0000313" key="8">
    <source>
        <dbReference type="Proteomes" id="UP000077868"/>
    </source>
</evidence>
<dbReference type="EC" id="3.1.6.6" evidence="7"/>
<feature type="region of interest" description="Disordered" evidence="5">
    <location>
        <begin position="50"/>
        <end position="88"/>
    </location>
</feature>
<organism evidence="7 8">
    <name type="scientific">Nocardioides dokdonensis FR1436</name>
    <dbReference type="NCBI Taxonomy" id="1300347"/>
    <lineage>
        <taxon>Bacteria</taxon>
        <taxon>Bacillati</taxon>
        <taxon>Actinomycetota</taxon>
        <taxon>Actinomycetes</taxon>
        <taxon>Propionibacteriales</taxon>
        <taxon>Nocardioidaceae</taxon>
        <taxon>Nocardioides</taxon>
    </lineage>
</organism>
<keyword evidence="3 7" id="KW-0378">Hydrolase</keyword>
<dbReference type="InterPro" id="IPR000917">
    <property type="entry name" value="Sulfatase_N"/>
</dbReference>
<feature type="compositionally biased region" description="Basic and acidic residues" evidence="5">
    <location>
        <begin position="52"/>
        <end position="68"/>
    </location>
</feature>
<feature type="domain" description="Sulfatase N-terminal" evidence="6">
    <location>
        <begin position="88"/>
        <end position="419"/>
    </location>
</feature>
<keyword evidence="8" id="KW-1185">Reference proteome</keyword>
<name>A0A1A9GJX8_9ACTN</name>
<dbReference type="AlphaFoldDB" id="A0A1A9GJX8"/>
<evidence type="ECO:0000256" key="3">
    <source>
        <dbReference type="ARBA" id="ARBA00022801"/>
    </source>
</evidence>
<feature type="compositionally biased region" description="Low complexity" evidence="5">
    <location>
        <begin position="71"/>
        <end position="88"/>
    </location>
</feature>
<evidence type="ECO:0000259" key="6">
    <source>
        <dbReference type="Pfam" id="PF00884"/>
    </source>
</evidence>
<evidence type="ECO:0000256" key="4">
    <source>
        <dbReference type="ARBA" id="ARBA00023180"/>
    </source>
</evidence>
<keyword evidence="2" id="KW-0732">Signal</keyword>
<evidence type="ECO:0000256" key="2">
    <source>
        <dbReference type="ARBA" id="ARBA00022729"/>
    </source>
</evidence>
<dbReference type="GO" id="GO:0047753">
    <property type="term" value="F:choline-sulfatase activity"/>
    <property type="evidence" value="ECO:0007669"/>
    <property type="project" value="UniProtKB-EC"/>
</dbReference>
<dbReference type="PANTHER" id="PTHR43108:SF8">
    <property type="entry name" value="SD21168P"/>
    <property type="match status" value="1"/>
</dbReference>
<dbReference type="Pfam" id="PF00884">
    <property type="entry name" value="Sulfatase"/>
    <property type="match status" value="1"/>
</dbReference>
<dbReference type="SUPFAM" id="SSF53649">
    <property type="entry name" value="Alkaline phosphatase-like"/>
    <property type="match status" value="1"/>
</dbReference>
<keyword evidence="4" id="KW-0325">Glycoprotein</keyword>
<dbReference type="PROSITE" id="PS00523">
    <property type="entry name" value="SULFATASE_1"/>
    <property type="match status" value="1"/>
</dbReference>
<dbReference type="CDD" id="cd16147">
    <property type="entry name" value="G6S"/>
    <property type="match status" value="1"/>
</dbReference>
<dbReference type="STRING" id="1300347.I601_2139"/>
<evidence type="ECO:0000256" key="1">
    <source>
        <dbReference type="ARBA" id="ARBA00008779"/>
    </source>
</evidence>
<evidence type="ECO:0000256" key="5">
    <source>
        <dbReference type="SAM" id="MobiDB-lite"/>
    </source>
</evidence>
<dbReference type="InterPro" id="IPR017850">
    <property type="entry name" value="Alkaline_phosphatase_core_sf"/>
</dbReference>